<proteinExistence type="predicted"/>
<dbReference type="AlphaFoldDB" id="A0A1H6FES2"/>
<protein>
    <submittedName>
        <fullName evidence="1">Uncharacterized protein</fullName>
    </submittedName>
</protein>
<gene>
    <name evidence="1" type="ORF">MBHS_04409</name>
</gene>
<organism evidence="1 2">
    <name type="scientific">Candidatus Venteria ishoeyi</name>
    <dbReference type="NCBI Taxonomy" id="1899563"/>
    <lineage>
        <taxon>Bacteria</taxon>
        <taxon>Pseudomonadati</taxon>
        <taxon>Pseudomonadota</taxon>
        <taxon>Gammaproteobacteria</taxon>
        <taxon>Thiotrichales</taxon>
        <taxon>Thiotrichaceae</taxon>
        <taxon>Venteria</taxon>
    </lineage>
</organism>
<evidence type="ECO:0000313" key="2">
    <source>
        <dbReference type="Proteomes" id="UP000236724"/>
    </source>
</evidence>
<reference evidence="1 2" key="1">
    <citation type="submission" date="2016-10" db="EMBL/GenBank/DDBJ databases">
        <authorList>
            <person name="de Groot N.N."/>
        </authorList>
    </citation>
    <scope>NUCLEOTIDE SEQUENCE [LARGE SCALE GENOMIC DNA]</scope>
    <source>
        <strain evidence="1">MBHS1</strain>
    </source>
</reference>
<keyword evidence="2" id="KW-1185">Reference proteome</keyword>
<dbReference type="Proteomes" id="UP000236724">
    <property type="component" value="Unassembled WGS sequence"/>
</dbReference>
<dbReference type="EMBL" id="FMSV02000552">
    <property type="protein sequence ID" value="SEH08517.1"/>
    <property type="molecule type" value="Genomic_DNA"/>
</dbReference>
<accession>A0A1H6FES2</accession>
<evidence type="ECO:0000313" key="1">
    <source>
        <dbReference type="EMBL" id="SEH08517.1"/>
    </source>
</evidence>
<sequence length="145" mass="15806">MLSTKMGSANVQVKPRLSFLLRHCFIRLFTCCAAFVFGGKRCNNALPCCRQCLRSVLDCSKYCAKSIVSWRCASHTNALSKPKLASGLTWIGRSSTASSLRCLEQPPKALTGNALKSPSFTEFCKTSNKPLCGGAGKAWRKSSNF</sequence>
<name>A0A1H6FES2_9GAMM</name>